<dbReference type="EMBL" id="BAABKZ010000001">
    <property type="protein sequence ID" value="GAA5088513.1"/>
    <property type="molecule type" value="Genomic_DNA"/>
</dbReference>
<evidence type="ECO:0000313" key="3">
    <source>
        <dbReference type="Proteomes" id="UP001501407"/>
    </source>
</evidence>
<reference evidence="3" key="1">
    <citation type="journal article" date="2019" name="Int. J. Syst. Evol. Microbiol.">
        <title>The Global Catalogue of Microorganisms (GCM) 10K type strain sequencing project: providing services to taxonomists for standard genome sequencing and annotation.</title>
        <authorList>
            <consortium name="The Broad Institute Genomics Platform"/>
            <consortium name="The Broad Institute Genome Sequencing Center for Infectious Disease"/>
            <person name="Wu L."/>
            <person name="Ma J."/>
        </authorList>
    </citation>
    <scope>NUCLEOTIDE SEQUENCE [LARGE SCALE GENOMIC DNA]</scope>
    <source>
        <strain evidence="3">JCM 18959</strain>
    </source>
</reference>
<feature type="domain" description="DUF4440" evidence="1">
    <location>
        <begin position="7"/>
        <end position="100"/>
    </location>
</feature>
<dbReference type="InterPro" id="IPR027843">
    <property type="entry name" value="DUF4440"/>
</dbReference>
<dbReference type="SUPFAM" id="SSF54427">
    <property type="entry name" value="NTF2-like"/>
    <property type="match status" value="1"/>
</dbReference>
<dbReference type="InterPro" id="IPR032710">
    <property type="entry name" value="NTF2-like_dom_sf"/>
</dbReference>
<dbReference type="RefSeq" id="WP_194412921.1">
    <property type="nucleotide sequence ID" value="NZ_BAABKZ010000001.1"/>
</dbReference>
<keyword evidence="3" id="KW-1185">Reference proteome</keyword>
<evidence type="ECO:0000313" key="2">
    <source>
        <dbReference type="EMBL" id="GAA5088513.1"/>
    </source>
</evidence>
<sequence>MDLSTLRLAEEQLLTSETRRDSDRLREILHPEFVEIGRWGRRWSRDEIVAALADEGARAPVTTSDWEIGDIAPGVALVGYTVHGAESDSRHSSVWVMADDKPRLRFHQGTIITAQ</sequence>
<name>A0ABP9LZH5_9MICO</name>
<proteinExistence type="predicted"/>
<dbReference type="Gene3D" id="3.10.450.50">
    <property type="match status" value="1"/>
</dbReference>
<gene>
    <name evidence="2" type="ORF">GCM10025760_11000</name>
</gene>
<evidence type="ECO:0000259" key="1">
    <source>
        <dbReference type="Pfam" id="PF14534"/>
    </source>
</evidence>
<comment type="caution">
    <text evidence="2">The sequence shown here is derived from an EMBL/GenBank/DDBJ whole genome shotgun (WGS) entry which is preliminary data.</text>
</comment>
<dbReference type="Pfam" id="PF14534">
    <property type="entry name" value="DUF4440"/>
    <property type="match status" value="1"/>
</dbReference>
<accession>A0ABP9LZH5</accession>
<protein>
    <recommendedName>
        <fullName evidence="1">DUF4440 domain-containing protein</fullName>
    </recommendedName>
</protein>
<dbReference type="Proteomes" id="UP001501407">
    <property type="component" value="Unassembled WGS sequence"/>
</dbReference>
<organism evidence="2 3">
    <name type="scientific">Microbacterium yannicii</name>
    <dbReference type="NCBI Taxonomy" id="671622"/>
    <lineage>
        <taxon>Bacteria</taxon>
        <taxon>Bacillati</taxon>
        <taxon>Actinomycetota</taxon>
        <taxon>Actinomycetes</taxon>
        <taxon>Micrococcales</taxon>
        <taxon>Microbacteriaceae</taxon>
        <taxon>Microbacterium</taxon>
    </lineage>
</organism>